<dbReference type="PANTHER" id="PTHR31236:SF28">
    <property type="entry name" value="BURP DOMAIN-CONTAINING PROTEIN"/>
    <property type="match status" value="1"/>
</dbReference>
<dbReference type="PANTHER" id="PTHR31236">
    <property type="entry name" value="BURP DOMAIN PROTEIN USPL1-LIKE"/>
    <property type="match status" value="1"/>
</dbReference>
<keyword evidence="3" id="KW-1185">Reference proteome</keyword>
<dbReference type="PROSITE" id="PS51277">
    <property type="entry name" value="BURP"/>
    <property type="match status" value="1"/>
</dbReference>
<evidence type="ECO:0000313" key="2">
    <source>
        <dbReference type="EMBL" id="KAJ9164306.1"/>
    </source>
</evidence>
<protein>
    <recommendedName>
        <fullName evidence="1">BURP domain-containing protein</fullName>
    </recommendedName>
</protein>
<comment type="caution">
    <text evidence="2">The sequence shown here is derived from an EMBL/GenBank/DDBJ whole genome shotgun (WGS) entry which is preliminary data.</text>
</comment>
<name>A0ABQ9LCE8_HEVBR</name>
<dbReference type="Proteomes" id="UP001174677">
    <property type="component" value="Chromosome 13"/>
</dbReference>
<dbReference type="InterPro" id="IPR044816">
    <property type="entry name" value="BURP"/>
</dbReference>
<dbReference type="SMART" id="SM01045">
    <property type="entry name" value="BURP"/>
    <property type="match status" value="1"/>
</dbReference>
<evidence type="ECO:0000259" key="1">
    <source>
        <dbReference type="PROSITE" id="PS51277"/>
    </source>
</evidence>
<evidence type="ECO:0000313" key="3">
    <source>
        <dbReference type="Proteomes" id="UP001174677"/>
    </source>
</evidence>
<organism evidence="2 3">
    <name type="scientific">Hevea brasiliensis</name>
    <name type="common">Para rubber tree</name>
    <name type="synonym">Siphonia brasiliensis</name>
    <dbReference type="NCBI Taxonomy" id="3981"/>
    <lineage>
        <taxon>Eukaryota</taxon>
        <taxon>Viridiplantae</taxon>
        <taxon>Streptophyta</taxon>
        <taxon>Embryophyta</taxon>
        <taxon>Tracheophyta</taxon>
        <taxon>Spermatophyta</taxon>
        <taxon>Magnoliopsida</taxon>
        <taxon>eudicotyledons</taxon>
        <taxon>Gunneridae</taxon>
        <taxon>Pentapetalae</taxon>
        <taxon>rosids</taxon>
        <taxon>fabids</taxon>
        <taxon>Malpighiales</taxon>
        <taxon>Euphorbiaceae</taxon>
        <taxon>Crotonoideae</taxon>
        <taxon>Micrandreae</taxon>
        <taxon>Hevea</taxon>
    </lineage>
</organism>
<feature type="domain" description="BURP" evidence="1">
    <location>
        <begin position="76"/>
        <end position="227"/>
    </location>
</feature>
<gene>
    <name evidence="2" type="ORF">P3X46_023902</name>
</gene>
<proteinExistence type="predicted"/>
<reference evidence="2" key="1">
    <citation type="journal article" date="2023" name="Plant Biotechnol. J.">
        <title>Chromosome-level wild Hevea brasiliensis genome provides new tools for genomic-assisted breeding and valuable loci to elevate rubber yield.</title>
        <authorList>
            <person name="Cheng H."/>
            <person name="Song X."/>
            <person name="Hu Y."/>
            <person name="Wu T."/>
            <person name="Yang Q."/>
            <person name="An Z."/>
            <person name="Feng S."/>
            <person name="Deng Z."/>
            <person name="Wu W."/>
            <person name="Zeng X."/>
            <person name="Tu M."/>
            <person name="Wang X."/>
            <person name="Huang H."/>
        </authorList>
    </citation>
    <scope>NUCLEOTIDE SEQUENCE</scope>
    <source>
        <strain evidence="2">MT/VB/25A 57/8</strain>
    </source>
</reference>
<sequence length="227" mass="25949">MGIISIAYHHFYRLSFHFLSLPNTTIYLFGCLSNRTEEHWQSMLPNTPMPTALQKLLPPAATKNFNESAFSNATVLFLHKDLRHGRRMRPAFARSQYGARFIPRQNRFAIKPESIEANNIKTAIEDCKIPKLKGEDKYCTTSLESLVDFIDGKLGRNQKYAYAVFIRHTINPTKAYTVPLMGSDGGCLHIDTSAWTPKHYAFQVLKVKPGTTIYHFLNIDTLLWVPI</sequence>
<dbReference type="EMBL" id="JARPOI010000013">
    <property type="protein sequence ID" value="KAJ9164306.1"/>
    <property type="molecule type" value="Genomic_DNA"/>
</dbReference>
<dbReference type="Pfam" id="PF03181">
    <property type="entry name" value="BURP"/>
    <property type="match status" value="2"/>
</dbReference>
<dbReference type="InterPro" id="IPR004873">
    <property type="entry name" value="BURP_dom"/>
</dbReference>
<accession>A0ABQ9LCE8</accession>